<accession>A0A951UYL0</accession>
<comment type="caution">
    <text evidence="1">The sequence shown here is derived from an EMBL/GenBank/DDBJ whole genome shotgun (WGS) entry which is preliminary data.</text>
</comment>
<dbReference type="EMBL" id="JAHHGZ010000039">
    <property type="protein sequence ID" value="MBW4671085.1"/>
    <property type="molecule type" value="Genomic_DNA"/>
</dbReference>
<proteinExistence type="predicted"/>
<reference evidence="1" key="1">
    <citation type="submission" date="2021-05" db="EMBL/GenBank/DDBJ databases">
        <authorList>
            <person name="Pietrasiak N."/>
            <person name="Ward R."/>
            <person name="Stajich J.E."/>
            <person name="Kurbessoian T."/>
        </authorList>
    </citation>
    <scope>NUCLEOTIDE SEQUENCE</scope>
    <source>
        <strain evidence="1">GSE-NOS-MK-12-04C</strain>
    </source>
</reference>
<dbReference type="AlphaFoldDB" id="A0A951UYL0"/>
<name>A0A951UYL0_9CYAN</name>
<dbReference type="Proteomes" id="UP000729701">
    <property type="component" value="Unassembled WGS sequence"/>
</dbReference>
<sequence length="671" mass="72310">MPTTTGFVQRITLLQASRIACVWVGPSPNLAEVLVLSMTSSDSEHHLQRKHATIDVLSSAQIAGRQVDVLHPDNSAEIEQVSTTVCNNSAPIQVDAIEVTQGIQDIAQSIPLLAGKRTVVRVYLSHPNSPGITVQGEISIRQGPSDVPFVIPSENVVVLNPAEAGNLPIKREDATRSLNFVLPATTEGQMGIEISSITNTVTGTAVAFTCERRPAVWFHASAPLRLRVVGFRYTQNGVSYVPTPLDFALLQSWLGRAFPAGLLVITTTIVDAIATPPFNCGDINAQLAAIRTLDMDLGGDERTHYYGIVSDGGFFMRGCAGVPSEPSPDAVGSGPTGSGTWGWDTDGSYGDWYGGHELGHTYGRRHPGFCGETMNDLDNYPFVNGQLANANDSFIGFDVGDPANGLPMQALPGMQWRDVMTYCNFQWLSAYTYLGIRRRLAAEDALGSDGIPGLAPVSGGGRGRPDQRFPHERQRFEARSEITVSVVATVNLTQRTGKIQYVNPLEKPKFREQVGEDARLCVNGPDGQLLAEIPIAVRLDSELSLGDDREGIVDAIITVDPTSRAIELVVADRVVDTYKVGGPLPDVRALRAEVGTESIAIAADADETEGTYSVQVSTDAGQIWQTIGIGLKTPSLDIDRSHFKPGQDIRIRVIATNGLQRSVIMTDNFKI</sequence>
<organism evidence="1 2">
    <name type="scientific">Cyanomargarita calcarea GSE-NOS-MK-12-04C</name>
    <dbReference type="NCBI Taxonomy" id="2839659"/>
    <lineage>
        <taxon>Bacteria</taxon>
        <taxon>Bacillati</taxon>
        <taxon>Cyanobacteriota</taxon>
        <taxon>Cyanophyceae</taxon>
        <taxon>Nostocales</taxon>
        <taxon>Cyanomargaritaceae</taxon>
        <taxon>Cyanomargarita</taxon>
    </lineage>
</organism>
<gene>
    <name evidence="1" type="ORF">KME60_27590</name>
</gene>
<evidence type="ECO:0000313" key="2">
    <source>
        <dbReference type="Proteomes" id="UP000729701"/>
    </source>
</evidence>
<evidence type="ECO:0000313" key="1">
    <source>
        <dbReference type="EMBL" id="MBW4671085.1"/>
    </source>
</evidence>
<protein>
    <submittedName>
        <fullName evidence="1">Uncharacterized protein</fullName>
    </submittedName>
</protein>
<reference evidence="1" key="2">
    <citation type="journal article" date="2022" name="Microbiol. Resour. Announc.">
        <title>Metagenome Sequencing to Explore Phylogenomics of Terrestrial Cyanobacteria.</title>
        <authorList>
            <person name="Ward R.D."/>
            <person name="Stajich J.E."/>
            <person name="Johansen J.R."/>
            <person name="Huntemann M."/>
            <person name="Clum A."/>
            <person name="Foster B."/>
            <person name="Foster B."/>
            <person name="Roux S."/>
            <person name="Palaniappan K."/>
            <person name="Varghese N."/>
            <person name="Mukherjee S."/>
            <person name="Reddy T.B.K."/>
            <person name="Daum C."/>
            <person name="Copeland A."/>
            <person name="Chen I.A."/>
            <person name="Ivanova N.N."/>
            <person name="Kyrpides N.C."/>
            <person name="Shapiro N."/>
            <person name="Eloe-Fadrosh E.A."/>
            <person name="Pietrasiak N."/>
        </authorList>
    </citation>
    <scope>NUCLEOTIDE SEQUENCE</scope>
    <source>
        <strain evidence="1">GSE-NOS-MK-12-04C</strain>
    </source>
</reference>